<dbReference type="GO" id="GO:0016747">
    <property type="term" value="F:acyltransferase activity, transferring groups other than amino-acyl groups"/>
    <property type="evidence" value="ECO:0007669"/>
    <property type="project" value="InterPro"/>
</dbReference>
<evidence type="ECO:0000256" key="1">
    <source>
        <dbReference type="ARBA" id="ARBA00022679"/>
    </source>
</evidence>
<reference evidence="4 5" key="1">
    <citation type="submission" date="2016-10" db="EMBL/GenBank/DDBJ databases">
        <authorList>
            <person name="de Groot N.N."/>
        </authorList>
    </citation>
    <scope>NUCLEOTIDE SEQUENCE [LARGE SCALE GENOMIC DNA]</scope>
    <source>
        <strain evidence="4 5">JCM 19513</strain>
    </source>
</reference>
<keyword evidence="5" id="KW-1185">Reference proteome</keyword>
<gene>
    <name evidence="4" type="ORF">SAMN05216214_101188</name>
</gene>
<dbReference type="EMBL" id="FOAS01000001">
    <property type="protein sequence ID" value="SEK23934.1"/>
    <property type="molecule type" value="Genomic_DNA"/>
</dbReference>
<name>A0A1H7FDW7_9GAMM</name>
<dbReference type="GO" id="GO:0005840">
    <property type="term" value="C:ribosome"/>
    <property type="evidence" value="ECO:0007669"/>
    <property type="project" value="UniProtKB-KW"/>
</dbReference>
<dbReference type="Proteomes" id="UP000185766">
    <property type="component" value="Unassembled WGS sequence"/>
</dbReference>
<evidence type="ECO:0000313" key="4">
    <source>
        <dbReference type="EMBL" id="SEK23934.1"/>
    </source>
</evidence>
<dbReference type="InterPro" id="IPR016181">
    <property type="entry name" value="Acyl_CoA_acyltransferase"/>
</dbReference>
<dbReference type="SUPFAM" id="SSF55729">
    <property type="entry name" value="Acyl-CoA N-acyltransferases (Nat)"/>
    <property type="match status" value="1"/>
</dbReference>
<proteinExistence type="predicted"/>
<dbReference type="AlphaFoldDB" id="A0A1H7FDW7"/>
<keyword evidence="4" id="KW-0689">Ribosomal protein</keyword>
<dbReference type="Gene3D" id="3.40.630.30">
    <property type="match status" value="1"/>
</dbReference>
<evidence type="ECO:0000313" key="5">
    <source>
        <dbReference type="Proteomes" id="UP000185766"/>
    </source>
</evidence>
<keyword evidence="1" id="KW-0808">Transferase</keyword>
<keyword evidence="2" id="KW-0012">Acyltransferase</keyword>
<dbReference type="PANTHER" id="PTHR43877:SF2">
    <property type="entry name" value="AMINOALKYLPHOSPHONATE N-ACETYLTRANSFERASE-RELATED"/>
    <property type="match status" value="1"/>
</dbReference>
<evidence type="ECO:0000259" key="3">
    <source>
        <dbReference type="PROSITE" id="PS51186"/>
    </source>
</evidence>
<keyword evidence="4" id="KW-0687">Ribonucleoprotein</keyword>
<protein>
    <submittedName>
        <fullName evidence="4">Ribosomal protein S18 acetylase RimI</fullName>
    </submittedName>
</protein>
<organism evidence="4 5">
    <name type="scientific">Atopomonas hussainii</name>
    <dbReference type="NCBI Taxonomy" id="1429083"/>
    <lineage>
        <taxon>Bacteria</taxon>
        <taxon>Pseudomonadati</taxon>
        <taxon>Pseudomonadota</taxon>
        <taxon>Gammaproteobacteria</taxon>
        <taxon>Pseudomonadales</taxon>
        <taxon>Pseudomonadaceae</taxon>
        <taxon>Atopomonas</taxon>
    </lineage>
</organism>
<dbReference type="Pfam" id="PF00583">
    <property type="entry name" value="Acetyltransf_1"/>
    <property type="match status" value="1"/>
</dbReference>
<dbReference type="InterPro" id="IPR000182">
    <property type="entry name" value="GNAT_dom"/>
</dbReference>
<sequence>MPAFTARPVTPADLPLISGFAESAETLFYFFPKAHFPLGAAQLASALAERQHGIVLLRDEQPVAYANLLKVVPGEYASLGNLVVAPAARGQGAARALIEHLEHLARTNFAIRELRAACFNHNSAGLLCYQQLGFSPFAMEPRQDWQGRAVMLLHLRRAIPC</sequence>
<dbReference type="RefSeq" id="WP_074864187.1">
    <property type="nucleotide sequence ID" value="NZ_FOAS01000001.1"/>
</dbReference>
<dbReference type="InterPro" id="IPR050832">
    <property type="entry name" value="Bact_Acetyltransf"/>
</dbReference>
<dbReference type="PANTHER" id="PTHR43877">
    <property type="entry name" value="AMINOALKYLPHOSPHONATE N-ACETYLTRANSFERASE-RELATED-RELATED"/>
    <property type="match status" value="1"/>
</dbReference>
<dbReference type="STRING" id="1429083.GCA_001885685_02362"/>
<accession>A0A1H7FDW7</accession>
<feature type="domain" description="N-acetyltransferase" evidence="3">
    <location>
        <begin position="4"/>
        <end position="156"/>
    </location>
</feature>
<dbReference type="PROSITE" id="PS51186">
    <property type="entry name" value="GNAT"/>
    <property type="match status" value="1"/>
</dbReference>
<evidence type="ECO:0000256" key="2">
    <source>
        <dbReference type="ARBA" id="ARBA00023315"/>
    </source>
</evidence>